<proteinExistence type="predicted"/>
<gene>
    <name evidence="2" type="ORF">E6K78_11165</name>
</gene>
<comment type="caution">
    <text evidence="2">The sequence shown here is derived from an EMBL/GenBank/DDBJ whole genome shotgun (WGS) entry which is preliminary data.</text>
</comment>
<dbReference type="Proteomes" id="UP000316609">
    <property type="component" value="Unassembled WGS sequence"/>
</dbReference>
<reference evidence="2 3" key="1">
    <citation type="journal article" date="2019" name="Nat. Microbiol.">
        <title>Mediterranean grassland soil C-N compound turnover is dependent on rainfall and depth, and is mediated by genomically divergent microorganisms.</title>
        <authorList>
            <person name="Diamond S."/>
            <person name="Andeer P.F."/>
            <person name="Li Z."/>
            <person name="Crits-Christoph A."/>
            <person name="Burstein D."/>
            <person name="Anantharaman K."/>
            <person name="Lane K.R."/>
            <person name="Thomas B.C."/>
            <person name="Pan C."/>
            <person name="Northen T.R."/>
            <person name="Banfield J.F."/>
        </authorList>
    </citation>
    <scope>NUCLEOTIDE SEQUENCE [LARGE SCALE GENOMIC DNA]</scope>
    <source>
        <strain evidence="2">WS_8</strain>
    </source>
</reference>
<feature type="domain" description="STAS" evidence="1">
    <location>
        <begin position="27"/>
        <end position="112"/>
    </location>
</feature>
<dbReference type="GO" id="GO:0043856">
    <property type="term" value="F:anti-sigma factor antagonist activity"/>
    <property type="evidence" value="ECO:0007669"/>
    <property type="project" value="TreeGrafter"/>
</dbReference>
<dbReference type="AlphaFoldDB" id="A0A538TGM5"/>
<dbReference type="InterPro" id="IPR036513">
    <property type="entry name" value="STAS_dom_sf"/>
</dbReference>
<dbReference type="SUPFAM" id="SSF52091">
    <property type="entry name" value="SpoIIaa-like"/>
    <property type="match status" value="1"/>
</dbReference>
<dbReference type="CDD" id="cd07043">
    <property type="entry name" value="STAS_anti-anti-sigma_factors"/>
    <property type="match status" value="1"/>
</dbReference>
<dbReference type="PROSITE" id="PS50801">
    <property type="entry name" value="STAS"/>
    <property type="match status" value="1"/>
</dbReference>
<accession>A0A538TGM5</accession>
<dbReference type="EMBL" id="VBOY01000123">
    <property type="protein sequence ID" value="TMQ62779.1"/>
    <property type="molecule type" value="Genomic_DNA"/>
</dbReference>
<organism evidence="2 3">
    <name type="scientific">Eiseniibacteriota bacterium</name>
    <dbReference type="NCBI Taxonomy" id="2212470"/>
    <lineage>
        <taxon>Bacteria</taxon>
        <taxon>Candidatus Eiseniibacteriota</taxon>
    </lineage>
</organism>
<dbReference type="Gene3D" id="3.30.750.24">
    <property type="entry name" value="STAS domain"/>
    <property type="match status" value="1"/>
</dbReference>
<dbReference type="Pfam" id="PF01740">
    <property type="entry name" value="STAS"/>
    <property type="match status" value="1"/>
</dbReference>
<dbReference type="PANTHER" id="PTHR33495">
    <property type="entry name" value="ANTI-SIGMA FACTOR ANTAGONIST TM_1081-RELATED-RELATED"/>
    <property type="match status" value="1"/>
</dbReference>
<evidence type="ECO:0000313" key="3">
    <source>
        <dbReference type="Proteomes" id="UP000316609"/>
    </source>
</evidence>
<protein>
    <submittedName>
        <fullName evidence="2">STAS domain-containing protein</fullName>
    </submittedName>
</protein>
<dbReference type="InterPro" id="IPR002645">
    <property type="entry name" value="STAS_dom"/>
</dbReference>
<evidence type="ECO:0000313" key="2">
    <source>
        <dbReference type="EMBL" id="TMQ62779.1"/>
    </source>
</evidence>
<name>A0A538TGM5_UNCEI</name>
<sequence>MVSIRRKQVRSITVLSLKGSFFGDRETDEFQKAITDEAGLGNTRLILNMAECQALNSIAIGVLMRGYSNYRGRGGEIKLCELSKRIKDLFTMTRLIKVFDHHETEDQAIAAFAVEEAPSV</sequence>
<evidence type="ECO:0000259" key="1">
    <source>
        <dbReference type="PROSITE" id="PS50801"/>
    </source>
</evidence>